<evidence type="ECO:0000313" key="2">
    <source>
        <dbReference type="EMBL" id="GBP83658.1"/>
    </source>
</evidence>
<feature type="region of interest" description="Disordered" evidence="1">
    <location>
        <begin position="13"/>
        <end position="37"/>
    </location>
</feature>
<keyword evidence="3" id="KW-1185">Reference proteome</keyword>
<proteinExistence type="predicted"/>
<dbReference type="EMBL" id="BGZK01001632">
    <property type="protein sequence ID" value="GBP83658.1"/>
    <property type="molecule type" value="Genomic_DNA"/>
</dbReference>
<comment type="caution">
    <text evidence="2">The sequence shown here is derived from an EMBL/GenBank/DDBJ whole genome shotgun (WGS) entry which is preliminary data.</text>
</comment>
<evidence type="ECO:0000313" key="3">
    <source>
        <dbReference type="Proteomes" id="UP000299102"/>
    </source>
</evidence>
<accession>A0A4C1Z704</accession>
<name>A0A4C1Z704_EUMVA</name>
<reference evidence="2 3" key="1">
    <citation type="journal article" date="2019" name="Commun. Biol.">
        <title>The bagworm genome reveals a unique fibroin gene that provides high tensile strength.</title>
        <authorList>
            <person name="Kono N."/>
            <person name="Nakamura H."/>
            <person name="Ohtoshi R."/>
            <person name="Tomita M."/>
            <person name="Numata K."/>
            <person name="Arakawa K."/>
        </authorList>
    </citation>
    <scope>NUCLEOTIDE SEQUENCE [LARGE SCALE GENOMIC DNA]</scope>
</reference>
<organism evidence="2 3">
    <name type="scientific">Eumeta variegata</name>
    <name type="common">Bagworm moth</name>
    <name type="synonym">Eumeta japonica</name>
    <dbReference type="NCBI Taxonomy" id="151549"/>
    <lineage>
        <taxon>Eukaryota</taxon>
        <taxon>Metazoa</taxon>
        <taxon>Ecdysozoa</taxon>
        <taxon>Arthropoda</taxon>
        <taxon>Hexapoda</taxon>
        <taxon>Insecta</taxon>
        <taxon>Pterygota</taxon>
        <taxon>Neoptera</taxon>
        <taxon>Endopterygota</taxon>
        <taxon>Lepidoptera</taxon>
        <taxon>Glossata</taxon>
        <taxon>Ditrysia</taxon>
        <taxon>Tineoidea</taxon>
        <taxon>Psychidae</taxon>
        <taxon>Oiketicinae</taxon>
        <taxon>Eumeta</taxon>
    </lineage>
</organism>
<gene>
    <name evidence="2" type="ORF">EVAR_61052_1</name>
</gene>
<evidence type="ECO:0000256" key="1">
    <source>
        <dbReference type="SAM" id="MobiDB-lite"/>
    </source>
</evidence>
<protein>
    <submittedName>
        <fullName evidence="2">Uncharacterized protein</fullName>
    </submittedName>
</protein>
<dbReference type="AlphaFoldDB" id="A0A4C1Z704"/>
<dbReference type="Proteomes" id="UP000299102">
    <property type="component" value="Unassembled WGS sequence"/>
</dbReference>
<sequence>MFTHTVDIAEYARRTSQEAVGSGGPPAALEPRPGRGEPRLRKLTAIYKSCTVEAPTAAGRASRTALELEAVCGDTSGINFTKYSISFKPNESSQEGGGRSALAGGRHFAKDDKELNLNLPEFYEVFCLWSRFIPFVRMRRKNQKKVYGGLEAYTLSCGYLIYVCDSTRVGMESFPSRFVCADHDTDHVPDPDSDQII</sequence>